<name>A0A3A9Z9Y6_9ACTN</name>
<keyword evidence="3" id="KW-1185">Reference proteome</keyword>
<evidence type="ECO:0000256" key="1">
    <source>
        <dbReference type="SAM" id="MobiDB-lite"/>
    </source>
</evidence>
<comment type="caution">
    <text evidence="2">The sequence shown here is derived from an EMBL/GenBank/DDBJ whole genome shotgun (WGS) entry which is preliminary data.</text>
</comment>
<feature type="compositionally biased region" description="Low complexity" evidence="1">
    <location>
        <begin position="217"/>
        <end position="248"/>
    </location>
</feature>
<feature type="region of interest" description="Disordered" evidence="1">
    <location>
        <begin position="204"/>
        <end position="248"/>
    </location>
</feature>
<dbReference type="AlphaFoldDB" id="A0A3A9Z9Y6"/>
<evidence type="ECO:0000313" key="2">
    <source>
        <dbReference type="EMBL" id="RKN45231.1"/>
    </source>
</evidence>
<dbReference type="Proteomes" id="UP000281726">
    <property type="component" value="Unassembled WGS sequence"/>
</dbReference>
<reference evidence="2 3" key="1">
    <citation type="journal article" date="2004" name="Syst. Appl. Microbiol.">
        <title>Cryptoendolithic actinomycetes from antarctic sandstone rock samples: Micromonospora endolithica sp. nov. and two isolates related to Micromonospora coerulea Jensen 1932.</title>
        <authorList>
            <person name="Hirsch P."/>
            <person name="Mevs U."/>
            <person name="Kroppenstedt R.M."/>
            <person name="Schumann P."/>
            <person name="Stackebrandt E."/>
        </authorList>
    </citation>
    <scope>NUCLEOTIDE SEQUENCE [LARGE SCALE GENOMIC DNA]</scope>
    <source>
        <strain evidence="2 3">JCM 12677</strain>
    </source>
</reference>
<dbReference type="RefSeq" id="WP_120729295.1">
    <property type="nucleotide sequence ID" value="NZ_RBAK01000006.1"/>
</dbReference>
<proteinExistence type="predicted"/>
<evidence type="ECO:0000313" key="3">
    <source>
        <dbReference type="Proteomes" id="UP000281726"/>
    </source>
</evidence>
<organism evidence="2 3">
    <name type="scientific">Micromonospora endolithica</name>
    <dbReference type="NCBI Taxonomy" id="230091"/>
    <lineage>
        <taxon>Bacteria</taxon>
        <taxon>Bacillati</taxon>
        <taxon>Actinomycetota</taxon>
        <taxon>Actinomycetes</taxon>
        <taxon>Micromonosporales</taxon>
        <taxon>Micromonosporaceae</taxon>
        <taxon>Micromonospora</taxon>
    </lineage>
</organism>
<protein>
    <submittedName>
        <fullName evidence="2">Uncharacterized protein</fullName>
    </submittedName>
</protein>
<feature type="compositionally biased region" description="Basic and acidic residues" evidence="1">
    <location>
        <begin position="117"/>
        <end position="130"/>
    </location>
</feature>
<accession>A0A3A9Z9Y6</accession>
<dbReference type="EMBL" id="RBAK01000006">
    <property type="protein sequence ID" value="RKN45231.1"/>
    <property type="molecule type" value="Genomic_DNA"/>
</dbReference>
<feature type="region of interest" description="Disordered" evidence="1">
    <location>
        <begin position="109"/>
        <end position="130"/>
    </location>
</feature>
<gene>
    <name evidence="2" type="ORF">D7223_16435</name>
</gene>
<sequence length="248" mass="27084">MKTTQYVRQLKAIEAADNNLIREWWLWGLRLLRDPESISPSGASLRHGVAERLIAAAGKDAKGRPRLSVQKIQRALRCARAYPTESQIRRAATDFDGWYDLVDAGFPPYEAEEGEPPADHRNDAERQRDRARALAELAGDQGALFALSDFEPLTTTLKELTAYAAEMAELTERFAARDRKRQAYLSALIEAAGGDLSMTWQDAHDRLADSPADSPEPGSAASTSPARARSYRPAGIPAPAIATTGGPV</sequence>